<keyword evidence="15" id="KW-1185">Reference proteome</keyword>
<evidence type="ECO:0000256" key="3">
    <source>
        <dbReference type="ARBA" id="ARBA00011906"/>
    </source>
</evidence>
<dbReference type="OrthoDB" id="6132182at2759"/>
<proteinExistence type="inferred from homology"/>
<dbReference type="Pfam" id="PF00264">
    <property type="entry name" value="Tyrosinase"/>
    <property type="match status" value="1"/>
</dbReference>
<evidence type="ECO:0000256" key="8">
    <source>
        <dbReference type="ARBA" id="ARBA00023101"/>
    </source>
</evidence>
<keyword evidence="7" id="KW-0503">Monooxygenase</keyword>
<comment type="catalytic activity">
    <reaction evidence="9">
        <text>2 L-dopa + O2 = 2 L-dopaquinone + 2 H2O</text>
        <dbReference type="Rhea" id="RHEA:34287"/>
        <dbReference type="ChEBI" id="CHEBI:15377"/>
        <dbReference type="ChEBI" id="CHEBI:15379"/>
        <dbReference type="ChEBI" id="CHEBI:57504"/>
        <dbReference type="ChEBI" id="CHEBI:57924"/>
        <dbReference type="EC" id="1.14.18.1"/>
    </reaction>
</comment>
<organism evidence="14 15">
    <name type="scientific">Curvularia clavata</name>
    <dbReference type="NCBI Taxonomy" id="95742"/>
    <lineage>
        <taxon>Eukaryota</taxon>
        <taxon>Fungi</taxon>
        <taxon>Dikarya</taxon>
        <taxon>Ascomycota</taxon>
        <taxon>Pezizomycotina</taxon>
        <taxon>Dothideomycetes</taxon>
        <taxon>Pleosporomycetidae</taxon>
        <taxon>Pleosporales</taxon>
        <taxon>Pleosporineae</taxon>
        <taxon>Pleosporaceae</taxon>
        <taxon>Curvularia</taxon>
    </lineage>
</organism>
<feature type="region of interest" description="Disordered" evidence="11">
    <location>
        <begin position="429"/>
        <end position="463"/>
    </location>
</feature>
<dbReference type="InterPro" id="IPR002227">
    <property type="entry name" value="Tyrosinase_Cu-bd"/>
</dbReference>
<dbReference type="Pfam" id="PF18132">
    <property type="entry name" value="Tyrosinase_C"/>
    <property type="match status" value="1"/>
</dbReference>
<evidence type="ECO:0000256" key="12">
    <source>
        <dbReference type="SAM" id="SignalP"/>
    </source>
</evidence>
<dbReference type="EMBL" id="CP089280">
    <property type="protein sequence ID" value="USP81773.1"/>
    <property type="molecule type" value="Genomic_DNA"/>
</dbReference>
<evidence type="ECO:0000256" key="1">
    <source>
        <dbReference type="ARBA" id="ARBA00001973"/>
    </source>
</evidence>
<comment type="catalytic activity">
    <reaction evidence="10">
        <text>L-tyrosine + O2 = L-dopaquinone + H2O</text>
        <dbReference type="Rhea" id="RHEA:18117"/>
        <dbReference type="ChEBI" id="CHEBI:15377"/>
        <dbReference type="ChEBI" id="CHEBI:15379"/>
        <dbReference type="ChEBI" id="CHEBI:57924"/>
        <dbReference type="ChEBI" id="CHEBI:58315"/>
        <dbReference type="EC" id="1.14.18.1"/>
    </reaction>
</comment>
<reference evidence="14" key="1">
    <citation type="submission" date="2021-12" db="EMBL/GenBank/DDBJ databases">
        <title>Curvularia clavata genome.</title>
        <authorList>
            <person name="Cao Y."/>
        </authorList>
    </citation>
    <scope>NUCLEOTIDE SEQUENCE</scope>
    <source>
        <strain evidence="14">Yc1106</strain>
    </source>
</reference>
<dbReference type="InterPro" id="IPR050316">
    <property type="entry name" value="Tyrosinase/Hemocyanin"/>
</dbReference>
<evidence type="ECO:0000313" key="14">
    <source>
        <dbReference type="EMBL" id="USP81773.1"/>
    </source>
</evidence>
<dbReference type="Proteomes" id="UP001056012">
    <property type="component" value="Chromosome 7"/>
</dbReference>
<dbReference type="SUPFAM" id="SSF48056">
    <property type="entry name" value="Di-copper centre-containing domain"/>
    <property type="match status" value="1"/>
</dbReference>
<dbReference type="GO" id="GO:0042438">
    <property type="term" value="P:melanin biosynthetic process"/>
    <property type="evidence" value="ECO:0007669"/>
    <property type="project" value="UniProtKB-KW"/>
</dbReference>
<evidence type="ECO:0000256" key="10">
    <source>
        <dbReference type="ARBA" id="ARBA00048881"/>
    </source>
</evidence>
<dbReference type="PANTHER" id="PTHR11474">
    <property type="entry name" value="TYROSINASE FAMILY MEMBER"/>
    <property type="match status" value="1"/>
</dbReference>
<keyword evidence="12" id="KW-0732">Signal</keyword>
<evidence type="ECO:0000256" key="6">
    <source>
        <dbReference type="ARBA" id="ARBA00023008"/>
    </source>
</evidence>
<keyword evidence="4" id="KW-0479">Metal-binding</keyword>
<keyword evidence="6" id="KW-0186">Copper</keyword>
<dbReference type="PROSITE" id="PS00498">
    <property type="entry name" value="TYROSINASE_2"/>
    <property type="match status" value="1"/>
</dbReference>
<accession>A0A9Q9DV52</accession>
<evidence type="ECO:0000256" key="2">
    <source>
        <dbReference type="ARBA" id="ARBA00009928"/>
    </source>
</evidence>
<protein>
    <recommendedName>
        <fullName evidence="3">tyrosinase</fullName>
        <ecNumber evidence="3">1.14.18.1</ecNumber>
    </recommendedName>
</protein>
<dbReference type="GO" id="GO:0004503">
    <property type="term" value="F:tyrosinase activity"/>
    <property type="evidence" value="ECO:0007669"/>
    <property type="project" value="UniProtKB-EC"/>
</dbReference>
<feature type="region of interest" description="Disordered" evidence="11">
    <location>
        <begin position="610"/>
        <end position="629"/>
    </location>
</feature>
<dbReference type="AlphaFoldDB" id="A0A9Q9DV52"/>
<dbReference type="EC" id="1.14.18.1" evidence="3"/>
<gene>
    <name evidence="14" type="ORF">yc1106_09047</name>
</gene>
<comment type="cofactor">
    <cofactor evidence="1">
        <name>Cu(2+)</name>
        <dbReference type="ChEBI" id="CHEBI:29036"/>
    </cofactor>
</comment>
<dbReference type="PANTHER" id="PTHR11474:SF76">
    <property type="entry name" value="SHKT DOMAIN-CONTAINING PROTEIN"/>
    <property type="match status" value="1"/>
</dbReference>
<sequence length="739" mass="80539">MKSFASLLVGSVALFSFLSSAQAAVFGTGDGPSCGAPKPDDSYFSVVGVQGAGVRPRQELRDLQQDSELWNMFMLALIRFQAMDQDEKISYYQIAGIHGVPFKPWDKVEPAPGQDKMGYCPHSSSIFGPWHRPYLALFEQILHDRAVDVAKEYPIGQARNKALELAARVRLPYWDWARNSTNPEDGVIPKILRVERCTVTFPNGTSGEIFNPLYKYKFHPLPKEVFGELAEYEFKEWEHTIRYPLNPYFANATSRNDDVNVIMNKAQAGIRDTVYKLLTTYQPYSQVSNKANGGKIGNFETVHDGIHNVFGLGHMGIIEMSAFDPVFWFHHCNVDRLLAIFQARYPDTWVEDAKQETGTYAIARGSVLGTASPLPPFHMNALGDMWTSTTIRDWTAFGYTYPELVGNPSNSTLTSTINQLYKPQTPALCPGNTTTPAPGGKNVTQPAPGGNNATRPALGGNNVTQPALQATEWSCEVNMPSNIQVSYAVRAFLGEPSHNPADWPTDDNCVGQLASMSSPRSKADHTVTGSIGLSQALMRKHEAGELKSLDKETVQAYLKKNFSWRIQALDLTEIPRSKPPAGLNVTVCNQEVSLPKSDKEVPVSKGNIQYNTEIKGNPPIYNGPGPDGTNSTLPANRVTGQYDAIAGQFVWKNATLVSEIEKSNPNQPMPSDVLLKPISMPVAGNSTSSTSAPAPSLPVSSSSSSVSITSLPVAPVPTPPAGPQTAVVTSVVIEYVTVS</sequence>
<feature type="domain" description="Tyrosinase copper-binding" evidence="13">
    <location>
        <begin position="324"/>
        <end position="335"/>
    </location>
</feature>
<dbReference type="VEuPathDB" id="FungiDB:yc1106_09047"/>
<dbReference type="InterPro" id="IPR008922">
    <property type="entry name" value="Di-copper_centre_dom_sf"/>
</dbReference>
<dbReference type="PRINTS" id="PR00092">
    <property type="entry name" value="TYROSINASE"/>
</dbReference>
<dbReference type="InterPro" id="IPR041640">
    <property type="entry name" value="Tyrosinase_C"/>
</dbReference>
<feature type="signal peptide" evidence="12">
    <location>
        <begin position="1"/>
        <end position="23"/>
    </location>
</feature>
<evidence type="ECO:0000313" key="15">
    <source>
        <dbReference type="Proteomes" id="UP001056012"/>
    </source>
</evidence>
<evidence type="ECO:0000259" key="13">
    <source>
        <dbReference type="PROSITE" id="PS00498"/>
    </source>
</evidence>
<keyword evidence="5" id="KW-0560">Oxidoreductase</keyword>
<dbReference type="GO" id="GO:0046872">
    <property type="term" value="F:metal ion binding"/>
    <property type="evidence" value="ECO:0007669"/>
    <property type="project" value="UniProtKB-KW"/>
</dbReference>
<evidence type="ECO:0000256" key="7">
    <source>
        <dbReference type="ARBA" id="ARBA00023033"/>
    </source>
</evidence>
<evidence type="ECO:0000256" key="5">
    <source>
        <dbReference type="ARBA" id="ARBA00023002"/>
    </source>
</evidence>
<evidence type="ECO:0000256" key="9">
    <source>
        <dbReference type="ARBA" id="ARBA00048233"/>
    </source>
</evidence>
<evidence type="ECO:0000256" key="11">
    <source>
        <dbReference type="SAM" id="MobiDB-lite"/>
    </source>
</evidence>
<dbReference type="Gene3D" id="1.10.1280.10">
    <property type="entry name" value="Di-copper center containing domain from catechol oxidase"/>
    <property type="match status" value="1"/>
</dbReference>
<feature type="chain" id="PRO_5040493469" description="tyrosinase" evidence="12">
    <location>
        <begin position="24"/>
        <end position="739"/>
    </location>
</feature>
<evidence type="ECO:0000256" key="4">
    <source>
        <dbReference type="ARBA" id="ARBA00022723"/>
    </source>
</evidence>
<comment type="similarity">
    <text evidence="2">Belongs to the tyrosinase family.</text>
</comment>
<keyword evidence="8" id="KW-0470">Melanin biosynthesis</keyword>
<name>A0A9Q9DV52_CURCL</name>